<keyword evidence="2" id="KW-1185">Reference proteome</keyword>
<accession>A0ABR3EJV6</accession>
<dbReference type="EMBL" id="JBAHYK010003860">
    <property type="protein sequence ID" value="KAL0563158.1"/>
    <property type="molecule type" value="Genomic_DNA"/>
</dbReference>
<proteinExistence type="predicted"/>
<organism evidence="1 2">
    <name type="scientific">Marasmius crinis-equi</name>
    <dbReference type="NCBI Taxonomy" id="585013"/>
    <lineage>
        <taxon>Eukaryota</taxon>
        <taxon>Fungi</taxon>
        <taxon>Dikarya</taxon>
        <taxon>Basidiomycota</taxon>
        <taxon>Agaricomycotina</taxon>
        <taxon>Agaricomycetes</taxon>
        <taxon>Agaricomycetidae</taxon>
        <taxon>Agaricales</taxon>
        <taxon>Marasmiineae</taxon>
        <taxon>Marasmiaceae</taxon>
        <taxon>Marasmius</taxon>
    </lineage>
</organism>
<feature type="non-terminal residue" evidence="1">
    <location>
        <position position="1"/>
    </location>
</feature>
<protein>
    <submittedName>
        <fullName evidence="1">Uncharacterized protein</fullName>
    </submittedName>
</protein>
<dbReference type="Proteomes" id="UP001465976">
    <property type="component" value="Unassembled WGS sequence"/>
</dbReference>
<reference evidence="1 2" key="1">
    <citation type="submission" date="2024-02" db="EMBL/GenBank/DDBJ databases">
        <title>A draft genome for the cacao thread blight pathogen Marasmius crinis-equi.</title>
        <authorList>
            <person name="Cohen S.P."/>
            <person name="Baruah I.K."/>
            <person name="Amoako-Attah I."/>
            <person name="Bukari Y."/>
            <person name="Meinhardt L.W."/>
            <person name="Bailey B.A."/>
        </authorList>
    </citation>
    <scope>NUCLEOTIDE SEQUENCE [LARGE SCALE GENOMIC DNA]</scope>
    <source>
        <strain evidence="1 2">GH-76</strain>
    </source>
</reference>
<evidence type="ECO:0000313" key="1">
    <source>
        <dbReference type="EMBL" id="KAL0563158.1"/>
    </source>
</evidence>
<evidence type="ECO:0000313" key="2">
    <source>
        <dbReference type="Proteomes" id="UP001465976"/>
    </source>
</evidence>
<name>A0ABR3EJV6_9AGAR</name>
<comment type="caution">
    <text evidence="1">The sequence shown here is derived from an EMBL/GenBank/DDBJ whole genome shotgun (WGS) entry which is preliminary data.</text>
</comment>
<sequence length="412" mass="46760">CQRCMGQRGVILERAYVVQKSLCQKCLLVVYNNIKDCSFKTQARLEEDLGVAISPEILPFALVPSKEDEEGPQIYSVCHIKKATKLATFDDIRQSYADSLRVGRECEVWVRAREERMMAKAIEDRRANVKSRLYENGFNIHDYTAVQDHPLVKTSGKLSDKAWNDLVWPQIATLVADSRTHRLSQRRDGDSVLIGRVEDFKREFRRLEVCFPTDTRRHLPNPQTVCLFPPCRDLLILPSCVEVTREDFRRREGDIIRSMQEWIAQIRFALGEAVLNGKRILEVMCDTSSPSIALPPAMRWPNAEACAELAVAQFTCQQCGFSCATAPQAIGHLNCRYMCRPNHTLNPMESFLFNPSRNVVHLLGIAGLPLTTTADQFDNLNLVFGCKECDAVGTWRKLAQNQKTDGPSRLLL</sequence>
<gene>
    <name evidence="1" type="ORF">V5O48_018917</name>
</gene>